<keyword evidence="1" id="KW-0472">Membrane</keyword>
<dbReference type="EMBL" id="JBHRYF010000002">
    <property type="protein sequence ID" value="MFC3659805.1"/>
    <property type="molecule type" value="Genomic_DNA"/>
</dbReference>
<feature type="transmembrane region" description="Helical" evidence="1">
    <location>
        <begin position="33"/>
        <end position="50"/>
    </location>
</feature>
<keyword evidence="1" id="KW-0812">Transmembrane</keyword>
<feature type="transmembrane region" description="Helical" evidence="1">
    <location>
        <begin position="87"/>
        <end position="108"/>
    </location>
</feature>
<evidence type="ECO:0000313" key="3">
    <source>
        <dbReference type="Proteomes" id="UP001595724"/>
    </source>
</evidence>
<dbReference type="InterPro" id="IPR018643">
    <property type="entry name" value="DUF2069_membrane"/>
</dbReference>
<comment type="caution">
    <text evidence="2">The sequence shown here is derived from an EMBL/GenBank/DDBJ whole genome shotgun (WGS) entry which is preliminary data.</text>
</comment>
<evidence type="ECO:0000256" key="1">
    <source>
        <dbReference type="SAM" id="Phobius"/>
    </source>
</evidence>
<dbReference type="Proteomes" id="UP001595724">
    <property type="component" value="Unassembled WGS sequence"/>
</dbReference>
<protein>
    <submittedName>
        <fullName evidence="2">DUF2069 domain-containing protein</fullName>
    </submittedName>
</protein>
<dbReference type="RefSeq" id="WP_386708057.1">
    <property type="nucleotide sequence ID" value="NZ_JBHRYF010000002.1"/>
</dbReference>
<proteinExistence type="predicted"/>
<keyword evidence="3" id="KW-1185">Reference proteome</keyword>
<sequence>MTASTSSRVVLAVALFALSVLYAFWFHDDRHRLAALLVFALPPLLALAAVLRGGATASRGRFWAGVLALFWFSHGVMVAWSRPADAGWAWGEIVLALAVIVAANWPGLHAKFRK</sequence>
<name>A0ABV7US46_9GAMM</name>
<keyword evidence="1" id="KW-1133">Transmembrane helix</keyword>
<dbReference type="Pfam" id="PF09842">
    <property type="entry name" value="DUF2069"/>
    <property type="match status" value="1"/>
</dbReference>
<organism evidence="2 3">
    <name type="scientific">Luteimonas notoginsengisoli</name>
    <dbReference type="NCBI Taxonomy" id="1578200"/>
    <lineage>
        <taxon>Bacteria</taxon>
        <taxon>Pseudomonadati</taxon>
        <taxon>Pseudomonadota</taxon>
        <taxon>Gammaproteobacteria</taxon>
        <taxon>Lysobacterales</taxon>
        <taxon>Lysobacteraceae</taxon>
        <taxon>Luteimonas</taxon>
    </lineage>
</organism>
<reference evidence="3" key="1">
    <citation type="journal article" date="2019" name="Int. J. Syst. Evol. Microbiol.">
        <title>The Global Catalogue of Microorganisms (GCM) 10K type strain sequencing project: providing services to taxonomists for standard genome sequencing and annotation.</title>
        <authorList>
            <consortium name="The Broad Institute Genomics Platform"/>
            <consortium name="The Broad Institute Genome Sequencing Center for Infectious Disease"/>
            <person name="Wu L."/>
            <person name="Ma J."/>
        </authorList>
    </citation>
    <scope>NUCLEOTIDE SEQUENCE [LARGE SCALE GENOMIC DNA]</scope>
    <source>
        <strain evidence="3">KCTC 42211</strain>
    </source>
</reference>
<accession>A0ABV7US46</accession>
<gene>
    <name evidence="2" type="ORF">ACFOM9_06895</name>
</gene>
<feature type="transmembrane region" description="Helical" evidence="1">
    <location>
        <begin position="62"/>
        <end position="81"/>
    </location>
</feature>
<evidence type="ECO:0000313" key="2">
    <source>
        <dbReference type="EMBL" id="MFC3659805.1"/>
    </source>
</evidence>